<evidence type="ECO:0000256" key="17">
    <source>
        <dbReference type="ARBA" id="ARBA00023211"/>
    </source>
</evidence>
<reference evidence="25" key="1">
    <citation type="submission" date="2021-03" db="EMBL/GenBank/DDBJ databases">
        <title>Agromyces archimandritus sp. nov., isolated from the cockroach Archimandrita tessellata.</title>
        <authorList>
            <person name="Guzman J."/>
            <person name="Ortuzar M."/>
            <person name="Poehlein A."/>
            <person name="Daniel R."/>
            <person name="Trujillo M."/>
            <person name="Vilcinskas A."/>
        </authorList>
    </citation>
    <scope>NUCLEOTIDE SEQUENCE</scope>
    <source>
        <strain evidence="25">G127AT</strain>
    </source>
</reference>
<evidence type="ECO:0000256" key="20">
    <source>
        <dbReference type="ARBA" id="ARBA00034003"/>
    </source>
</evidence>
<dbReference type="GO" id="GO:0003887">
    <property type="term" value="F:DNA-directed DNA polymerase activity"/>
    <property type="evidence" value="ECO:0007669"/>
    <property type="project" value="UniProtKB-KW"/>
</dbReference>
<comment type="similarity">
    <text evidence="21">In the C-terminal section; belongs to the ATP-dependent DNA ligase family.</text>
</comment>
<organism evidence="25 26">
    <name type="scientific">Agromyces archimandritae</name>
    <dbReference type="NCBI Taxonomy" id="2781962"/>
    <lineage>
        <taxon>Bacteria</taxon>
        <taxon>Bacillati</taxon>
        <taxon>Actinomycetota</taxon>
        <taxon>Actinomycetes</taxon>
        <taxon>Micrococcales</taxon>
        <taxon>Microbacteriaceae</taxon>
        <taxon>Agromyces</taxon>
    </lineage>
</organism>
<dbReference type="SUPFAM" id="SSF50249">
    <property type="entry name" value="Nucleic acid-binding proteins"/>
    <property type="match status" value="1"/>
</dbReference>
<dbReference type="GO" id="GO:0046872">
    <property type="term" value="F:metal ion binding"/>
    <property type="evidence" value="ECO:0007669"/>
    <property type="project" value="UniProtKB-KW"/>
</dbReference>
<keyword evidence="4" id="KW-0808">Transferase</keyword>
<comment type="cofactor">
    <cofactor evidence="1">
        <name>Mn(2+)</name>
        <dbReference type="ChEBI" id="CHEBI:29035"/>
    </cofactor>
</comment>
<keyword evidence="6" id="KW-0540">Nuclease</keyword>
<evidence type="ECO:0000256" key="5">
    <source>
        <dbReference type="ARBA" id="ARBA00022695"/>
    </source>
</evidence>
<comment type="catalytic activity">
    <reaction evidence="20">
        <text>ATP + (deoxyribonucleotide)n-3'-hydroxyl + 5'-phospho-(deoxyribonucleotide)m = (deoxyribonucleotide)n+m + AMP + diphosphate.</text>
        <dbReference type="EC" id="6.5.1.1"/>
    </reaction>
</comment>
<keyword evidence="16" id="KW-0234">DNA repair</keyword>
<keyword evidence="10" id="KW-0378">Hydrolase</keyword>
<evidence type="ECO:0000256" key="6">
    <source>
        <dbReference type="ARBA" id="ARBA00022722"/>
    </source>
</evidence>
<evidence type="ECO:0000256" key="4">
    <source>
        <dbReference type="ARBA" id="ARBA00022679"/>
    </source>
</evidence>
<evidence type="ECO:0000256" key="23">
    <source>
        <dbReference type="SAM" id="MobiDB-lite"/>
    </source>
</evidence>
<evidence type="ECO:0000256" key="19">
    <source>
        <dbReference type="ARBA" id="ARBA00029943"/>
    </source>
</evidence>
<dbReference type="NCBIfam" id="NF007210">
    <property type="entry name" value="PRK09632.1"/>
    <property type="match status" value="1"/>
</dbReference>
<keyword evidence="11" id="KW-0269">Exonuclease</keyword>
<evidence type="ECO:0000256" key="15">
    <source>
        <dbReference type="ARBA" id="ARBA00023172"/>
    </source>
</evidence>
<dbReference type="Pfam" id="PF04679">
    <property type="entry name" value="DNA_ligase_A_C"/>
    <property type="match status" value="1"/>
</dbReference>
<evidence type="ECO:0000256" key="11">
    <source>
        <dbReference type="ARBA" id="ARBA00022839"/>
    </source>
</evidence>
<evidence type="ECO:0000256" key="1">
    <source>
        <dbReference type="ARBA" id="ARBA00001936"/>
    </source>
</evidence>
<evidence type="ECO:0000256" key="13">
    <source>
        <dbReference type="ARBA" id="ARBA00022932"/>
    </source>
</evidence>
<dbReference type="GO" id="GO:0003910">
    <property type="term" value="F:DNA ligase (ATP) activity"/>
    <property type="evidence" value="ECO:0007669"/>
    <property type="project" value="UniProtKB-EC"/>
</dbReference>
<evidence type="ECO:0000313" key="25">
    <source>
        <dbReference type="EMBL" id="QTX03573.1"/>
    </source>
</evidence>
<dbReference type="EC" id="6.5.1.1" evidence="2"/>
<dbReference type="Pfam" id="PF01068">
    <property type="entry name" value="DNA_ligase_A_M"/>
    <property type="match status" value="1"/>
</dbReference>
<dbReference type="NCBIfam" id="TIGR02779">
    <property type="entry name" value="NHEJ_ligase_lig"/>
    <property type="match status" value="1"/>
</dbReference>
<dbReference type="InterPro" id="IPR016059">
    <property type="entry name" value="DNA_ligase_ATP-dep_CS"/>
</dbReference>
<keyword evidence="9" id="KW-0227">DNA damage</keyword>
<dbReference type="GO" id="GO:0003677">
    <property type="term" value="F:DNA binding"/>
    <property type="evidence" value="ECO:0007669"/>
    <property type="project" value="UniProtKB-KW"/>
</dbReference>
<feature type="region of interest" description="Disordered" evidence="23">
    <location>
        <begin position="816"/>
        <end position="840"/>
    </location>
</feature>
<dbReference type="Pfam" id="PF13298">
    <property type="entry name" value="LigD_N"/>
    <property type="match status" value="1"/>
</dbReference>
<feature type="domain" description="ATP-dependent DNA ligase family profile" evidence="24">
    <location>
        <begin position="626"/>
        <end position="747"/>
    </location>
</feature>
<dbReference type="RefSeq" id="WP_210896303.1">
    <property type="nucleotide sequence ID" value="NZ_CP071696.1"/>
</dbReference>
<dbReference type="SUPFAM" id="SSF56091">
    <property type="entry name" value="DNA ligase/mRNA capping enzyme, catalytic domain"/>
    <property type="match status" value="1"/>
</dbReference>
<dbReference type="KEGG" id="aarc:G127AT_09445"/>
<keyword evidence="15" id="KW-0233">DNA recombination</keyword>
<dbReference type="AlphaFoldDB" id="A0A975FJB9"/>
<dbReference type="CDD" id="cd07906">
    <property type="entry name" value="Adenylation_DNA_ligase_LigD_LigC"/>
    <property type="match status" value="1"/>
</dbReference>
<feature type="region of interest" description="Disordered" evidence="23">
    <location>
        <begin position="451"/>
        <end position="521"/>
    </location>
</feature>
<dbReference type="InterPro" id="IPR052171">
    <property type="entry name" value="NHEJ_LigD"/>
</dbReference>
<dbReference type="GO" id="GO:0005524">
    <property type="term" value="F:ATP binding"/>
    <property type="evidence" value="ECO:0007669"/>
    <property type="project" value="UniProtKB-KW"/>
</dbReference>
<evidence type="ECO:0000256" key="9">
    <source>
        <dbReference type="ARBA" id="ARBA00022763"/>
    </source>
</evidence>
<dbReference type="Gene3D" id="3.90.920.10">
    <property type="entry name" value="DNA primase, PRIM domain"/>
    <property type="match status" value="1"/>
</dbReference>
<dbReference type="EMBL" id="CP071696">
    <property type="protein sequence ID" value="QTX03573.1"/>
    <property type="molecule type" value="Genomic_DNA"/>
</dbReference>
<dbReference type="Pfam" id="PF21686">
    <property type="entry name" value="LigD_Prim-Pol"/>
    <property type="match status" value="1"/>
</dbReference>
<evidence type="ECO:0000256" key="3">
    <source>
        <dbReference type="ARBA" id="ARBA00022598"/>
    </source>
</evidence>
<evidence type="ECO:0000256" key="22">
    <source>
        <dbReference type="ARBA" id="ARBA00049990"/>
    </source>
</evidence>
<dbReference type="GO" id="GO:0006310">
    <property type="term" value="P:DNA recombination"/>
    <property type="evidence" value="ECO:0007669"/>
    <property type="project" value="UniProtKB-KW"/>
</dbReference>
<dbReference type="InterPro" id="IPR014144">
    <property type="entry name" value="LigD_PE_domain"/>
</dbReference>
<comment type="similarity">
    <text evidence="22">In the N-terminal section; belongs to the LigD polymerase family.</text>
</comment>
<keyword evidence="3 25" id="KW-0436">Ligase</keyword>
<evidence type="ECO:0000256" key="14">
    <source>
        <dbReference type="ARBA" id="ARBA00023125"/>
    </source>
</evidence>
<keyword evidence="8" id="KW-0547">Nucleotide-binding</keyword>
<proteinExistence type="inferred from homology"/>
<name>A0A975FJB9_9MICO</name>
<evidence type="ECO:0000313" key="26">
    <source>
        <dbReference type="Proteomes" id="UP000671914"/>
    </source>
</evidence>
<dbReference type="InterPro" id="IPR012340">
    <property type="entry name" value="NA-bd_OB-fold"/>
</dbReference>
<dbReference type="NCBIfam" id="TIGR02778">
    <property type="entry name" value="ligD_pol"/>
    <property type="match status" value="1"/>
</dbReference>
<evidence type="ECO:0000256" key="2">
    <source>
        <dbReference type="ARBA" id="ARBA00012727"/>
    </source>
</evidence>
<dbReference type="InterPro" id="IPR033649">
    <property type="entry name" value="MtLigD_Pol-like"/>
</dbReference>
<dbReference type="Gene3D" id="3.30.1490.70">
    <property type="match status" value="1"/>
</dbReference>
<dbReference type="InterPro" id="IPR014145">
    <property type="entry name" value="LigD_pol_dom"/>
</dbReference>
<evidence type="ECO:0000256" key="10">
    <source>
        <dbReference type="ARBA" id="ARBA00022801"/>
    </source>
</evidence>
<feature type="compositionally biased region" description="Basic and acidic residues" evidence="23">
    <location>
        <begin position="827"/>
        <end position="840"/>
    </location>
</feature>
<keyword evidence="14" id="KW-0238">DNA-binding</keyword>
<protein>
    <recommendedName>
        <fullName evidence="2">DNA ligase (ATP)</fullName>
        <ecNumber evidence="2">6.5.1.1</ecNumber>
    </recommendedName>
    <alternativeName>
        <fullName evidence="19">NHEJ DNA polymerase</fullName>
    </alternativeName>
</protein>
<evidence type="ECO:0000256" key="16">
    <source>
        <dbReference type="ARBA" id="ARBA00023204"/>
    </source>
</evidence>
<keyword evidence="5" id="KW-0548">Nucleotidyltransferase</keyword>
<dbReference type="InterPro" id="IPR014146">
    <property type="entry name" value="LigD_ligase_dom"/>
</dbReference>
<dbReference type="GO" id="GO:0004527">
    <property type="term" value="F:exonuclease activity"/>
    <property type="evidence" value="ECO:0007669"/>
    <property type="project" value="UniProtKB-KW"/>
</dbReference>
<dbReference type="PROSITE" id="PS50160">
    <property type="entry name" value="DNA_LIGASE_A3"/>
    <property type="match status" value="1"/>
</dbReference>
<feature type="compositionally biased region" description="Gly residues" evidence="23">
    <location>
        <begin position="497"/>
        <end position="510"/>
    </location>
</feature>
<keyword evidence="13" id="KW-0239">DNA-directed DNA polymerase</keyword>
<evidence type="ECO:0000256" key="8">
    <source>
        <dbReference type="ARBA" id="ARBA00022741"/>
    </source>
</evidence>
<evidence type="ECO:0000256" key="18">
    <source>
        <dbReference type="ARBA" id="ARBA00023268"/>
    </source>
</evidence>
<dbReference type="PANTHER" id="PTHR42705:SF2">
    <property type="entry name" value="BIFUNCTIONAL NON-HOMOLOGOUS END JOINING PROTEIN LIGD"/>
    <property type="match status" value="1"/>
</dbReference>
<dbReference type="Proteomes" id="UP000671914">
    <property type="component" value="Chromosome"/>
</dbReference>
<dbReference type="Gene3D" id="3.30.470.30">
    <property type="entry name" value="DNA ligase/mRNA capping enzyme"/>
    <property type="match status" value="1"/>
</dbReference>
<dbReference type="NCBIfam" id="TIGR02777">
    <property type="entry name" value="LigD_PE_dom"/>
    <property type="match status" value="1"/>
</dbReference>
<dbReference type="InterPro" id="IPR012310">
    <property type="entry name" value="DNA_ligase_ATP-dep_cent"/>
</dbReference>
<dbReference type="GO" id="GO:0006281">
    <property type="term" value="P:DNA repair"/>
    <property type="evidence" value="ECO:0007669"/>
    <property type="project" value="UniProtKB-KW"/>
</dbReference>
<feature type="compositionally biased region" description="Low complexity" evidence="23">
    <location>
        <begin position="511"/>
        <end position="520"/>
    </location>
</feature>
<evidence type="ECO:0000256" key="12">
    <source>
        <dbReference type="ARBA" id="ARBA00022840"/>
    </source>
</evidence>
<gene>
    <name evidence="25" type="ORF">G127AT_09445</name>
</gene>
<evidence type="ECO:0000256" key="21">
    <source>
        <dbReference type="ARBA" id="ARBA00049981"/>
    </source>
</evidence>
<feature type="compositionally biased region" description="Low complexity" evidence="23">
    <location>
        <begin position="486"/>
        <end position="496"/>
    </location>
</feature>
<dbReference type="InterPro" id="IPR012309">
    <property type="entry name" value="DNA_ligase_ATP-dep_C"/>
</dbReference>
<keyword evidence="12" id="KW-0067">ATP-binding</keyword>
<sequence length="840" mass="89757">MAAVQGGPRLVDVDGRHLRLTNLDKVMYPETGTTKGEVISYYAEIAAVMLPHVAGRPVTQKRWVHGVGTADEPQQPFFEKAIEASAPEWVRRGVIHHSDGPKTYPVAGDRATLVWLAQQAALELHVPQWRFGPDGEPGTPDRLVLDLDPGEGMGLAECAEVARLARPILDGMGLDPVPVTSGSKGIHLYARLDGSWTSAHVSEVAKELARALEADHPELIVSKMIRAIRAGRVFIDWSQNNAKKTTIAPYSLRGRLRPTVAAPRTWRELASPKLRHLEFGEVLSRVDARGDPLAAVSAGAGPLAPYLSMRTAGVTPEPMPSSPGAAGGGAPGFVIQEHHARRLHYDFRLERDGVLKSWAVPKGIPADPAENHLAVEVEDHPLEYGSFEGTIPTGEYGAGTVHIWDSGTYDTEKWRDDEIIVTLHGRTGGPLGDARFALIRTSAGAKPQWLLHRTKEQPGAGAARSTRGGGASGKSGDTLGLDAAGRRVGASPRRSGAGAGAASGGAGRGGRPAASTAGTRVPAVGHRPMLAKAATLAELRGREWALEYKWDGIRALTRLAGGRVRAITRNGNDVTAAYPELAALAEVLDADGVVDGEIVAVDAAGHPDFGLLQQRMNLARPGDVERVRRTVPVRYYLFDVLEIAGSEVTALPYTERRARLEALVARTDGVIAVPQQAGGSPRAAFEEAARLGLEGIVAKNPASPYRDGQRSGEWLKIKRTRTQEVVIGGYRPGRGGRSGRIGSLLVGIPGADGLEFAGRVGTGFSERELDRLGGLLEPLVRGSSPFVQVPRAEASDAVWIEPRHVGEIEFSGWTRTGSARQPSWRGLRGDKSPDEVVRES</sequence>
<evidence type="ECO:0000259" key="24">
    <source>
        <dbReference type="PROSITE" id="PS50160"/>
    </source>
</evidence>
<dbReference type="PANTHER" id="PTHR42705">
    <property type="entry name" value="BIFUNCTIONAL NON-HOMOLOGOUS END JOINING PROTEIN LIGD"/>
    <property type="match status" value="1"/>
</dbReference>
<dbReference type="CDD" id="cd04863">
    <property type="entry name" value="MtLigD_Pol_like"/>
    <property type="match status" value="1"/>
</dbReference>
<keyword evidence="17" id="KW-0464">Manganese</keyword>
<keyword evidence="18" id="KW-0511">Multifunctional enzyme</keyword>
<dbReference type="PROSITE" id="PS00697">
    <property type="entry name" value="DNA_LIGASE_A1"/>
    <property type="match status" value="1"/>
</dbReference>
<dbReference type="CDD" id="cd07971">
    <property type="entry name" value="OBF_DNA_ligase_LigD"/>
    <property type="match status" value="1"/>
</dbReference>
<keyword evidence="7" id="KW-0479">Metal-binding</keyword>
<accession>A0A975FJB9</accession>
<keyword evidence="26" id="KW-1185">Reference proteome</keyword>
<dbReference type="Gene3D" id="2.40.50.140">
    <property type="entry name" value="Nucleic acid-binding proteins"/>
    <property type="match status" value="1"/>
</dbReference>
<evidence type="ECO:0000256" key="7">
    <source>
        <dbReference type="ARBA" id="ARBA00022723"/>
    </source>
</evidence>